<proteinExistence type="predicted"/>
<evidence type="ECO:0000256" key="1">
    <source>
        <dbReference type="SAM" id="MobiDB-lite"/>
    </source>
</evidence>
<reference evidence="2" key="1">
    <citation type="journal article" date="2014" name="Int. J. Syst. Evol. Microbiol.">
        <title>Complete genome sequence of Corynebacterium casei LMG S-19264T (=DSM 44701T), isolated from a smear-ripened cheese.</title>
        <authorList>
            <consortium name="US DOE Joint Genome Institute (JGI-PGF)"/>
            <person name="Walter F."/>
            <person name="Albersmeier A."/>
            <person name="Kalinowski J."/>
            <person name="Ruckert C."/>
        </authorList>
    </citation>
    <scope>NUCLEOTIDE SEQUENCE</scope>
    <source>
        <strain evidence="2">JCM 19018</strain>
    </source>
</reference>
<dbReference type="AlphaFoldDB" id="A0A830EVJ4"/>
<dbReference type="Proteomes" id="UP000614221">
    <property type="component" value="Unassembled WGS sequence"/>
</dbReference>
<sequence length="375" mass="40316">MDRRTYLATAVGLGSGSLTGCSSYFEGENETATNDSLRDTPTADSSGTETPVPRNRLSAGSHTVTLTNPRVRASIRDAGVHVDVFAERGSQFLVLDVETDVTRVKQFPVRVVADGEPITDRLSLVGRPDTKTTGAIGFPLPVSEYEGVAVVLEADGESARWRVPDAVVELLARAPEFVVGDIEAPSSVRSGESFTASFAVTNDGSRDARFLAEFGHTLLSDTGEVEVAVPVGERRTHTSTIEPYYETNVAEIPMILDWGIDTHRTTVAVERETSTADLPPLSDALHIESSHPIDGTMVNLGVGGMARNTSTALLTNCIIVASGDVGDRRYSGITRRDRLGPDQIWEWEVAFGDEADAQRAPVRNIEIEARAESSS</sequence>
<name>A0A830EVJ4_9EURY</name>
<feature type="region of interest" description="Disordered" evidence="1">
    <location>
        <begin position="26"/>
        <end position="60"/>
    </location>
</feature>
<protein>
    <recommendedName>
        <fullName evidence="4">CARDB domain-containing protein</fullName>
    </recommendedName>
</protein>
<evidence type="ECO:0000313" key="3">
    <source>
        <dbReference type="Proteomes" id="UP000614221"/>
    </source>
</evidence>
<dbReference type="RefSeq" id="WP_188976384.1">
    <property type="nucleotide sequence ID" value="NZ_BMPD01000002.1"/>
</dbReference>
<evidence type="ECO:0008006" key="4">
    <source>
        <dbReference type="Google" id="ProtNLM"/>
    </source>
</evidence>
<evidence type="ECO:0000313" key="2">
    <source>
        <dbReference type="EMBL" id="GGK61884.1"/>
    </source>
</evidence>
<gene>
    <name evidence="2" type="ORF">GCM10009067_12890</name>
</gene>
<comment type="caution">
    <text evidence="2">The sequence shown here is derived from an EMBL/GenBank/DDBJ whole genome shotgun (WGS) entry which is preliminary data.</text>
</comment>
<dbReference type="EMBL" id="BMPD01000002">
    <property type="protein sequence ID" value="GGK61884.1"/>
    <property type="molecule type" value="Genomic_DNA"/>
</dbReference>
<dbReference type="PROSITE" id="PS51257">
    <property type="entry name" value="PROKAR_LIPOPROTEIN"/>
    <property type="match status" value="1"/>
</dbReference>
<reference evidence="2" key="2">
    <citation type="submission" date="2020-09" db="EMBL/GenBank/DDBJ databases">
        <authorList>
            <person name="Sun Q."/>
            <person name="Ohkuma M."/>
        </authorList>
    </citation>
    <scope>NUCLEOTIDE SEQUENCE</scope>
    <source>
        <strain evidence="2">JCM 19018</strain>
    </source>
</reference>
<accession>A0A830EVJ4</accession>
<dbReference type="OrthoDB" id="242308at2157"/>
<organism evidence="2 3">
    <name type="scientific">Haloarcula sebkhae</name>
    <dbReference type="NCBI Taxonomy" id="932660"/>
    <lineage>
        <taxon>Archaea</taxon>
        <taxon>Methanobacteriati</taxon>
        <taxon>Methanobacteriota</taxon>
        <taxon>Stenosarchaea group</taxon>
        <taxon>Halobacteria</taxon>
        <taxon>Halobacteriales</taxon>
        <taxon>Haloarculaceae</taxon>
        <taxon>Haloarcula</taxon>
    </lineage>
</organism>